<feature type="domain" description="Exoribonuclease phosphorolytic" evidence="9">
    <location>
        <begin position="110"/>
        <end position="166"/>
    </location>
</feature>
<comment type="subcellular location">
    <subcellularLocation>
        <location evidence="2">Cytoplasm</location>
    </subcellularLocation>
    <subcellularLocation>
        <location evidence="1">Nucleus</location>
    </subcellularLocation>
</comment>
<dbReference type="FunFam" id="3.30.230.70:FF:000063">
    <property type="entry name" value="Exosome complex component RRP45B"/>
    <property type="match status" value="1"/>
</dbReference>
<dbReference type="SUPFAM" id="SSF55666">
    <property type="entry name" value="Ribonuclease PH domain 2-like"/>
    <property type="match status" value="1"/>
</dbReference>
<dbReference type="CDD" id="cd11368">
    <property type="entry name" value="RNase_PH_RRP45"/>
    <property type="match status" value="1"/>
</dbReference>
<evidence type="ECO:0000256" key="1">
    <source>
        <dbReference type="ARBA" id="ARBA00004123"/>
    </source>
</evidence>
<dbReference type="GO" id="GO:0005737">
    <property type="term" value="C:cytoplasm"/>
    <property type="evidence" value="ECO:0007669"/>
    <property type="project" value="UniProtKB-SubCell"/>
</dbReference>
<evidence type="ECO:0000313" key="10">
    <source>
        <dbReference type="EMBL" id="AQK82603.1"/>
    </source>
</evidence>
<dbReference type="PANTHER" id="PTHR11097:SF14">
    <property type="entry name" value="EXOSOME COMPLEX COMPONENT RRP45"/>
    <property type="match status" value="1"/>
</dbReference>
<feature type="domain" description="Exoribonuclease phosphorolytic" evidence="8">
    <location>
        <begin position="3"/>
        <end position="76"/>
    </location>
</feature>
<evidence type="ECO:0000256" key="3">
    <source>
        <dbReference type="ARBA" id="ARBA00006678"/>
    </source>
</evidence>
<feature type="compositionally biased region" description="Basic and acidic residues" evidence="7">
    <location>
        <begin position="215"/>
        <end position="230"/>
    </location>
</feature>
<dbReference type="SMR" id="A0A1D6LT60"/>
<evidence type="ECO:0000256" key="5">
    <source>
        <dbReference type="ARBA" id="ARBA00022884"/>
    </source>
</evidence>
<dbReference type="EMBL" id="CM000782">
    <property type="protein sequence ID" value="AQK82603.1"/>
    <property type="molecule type" value="Genomic_DNA"/>
</dbReference>
<organism evidence="10">
    <name type="scientific">Zea mays</name>
    <name type="common">Maize</name>
    <dbReference type="NCBI Taxonomy" id="4577"/>
    <lineage>
        <taxon>Eukaryota</taxon>
        <taxon>Viridiplantae</taxon>
        <taxon>Streptophyta</taxon>
        <taxon>Embryophyta</taxon>
        <taxon>Tracheophyta</taxon>
        <taxon>Spermatophyta</taxon>
        <taxon>Magnoliopsida</taxon>
        <taxon>Liliopsida</taxon>
        <taxon>Poales</taxon>
        <taxon>Poaceae</taxon>
        <taxon>PACMAD clade</taxon>
        <taxon>Panicoideae</taxon>
        <taxon>Andropogonodae</taxon>
        <taxon>Andropogoneae</taxon>
        <taxon>Tripsacinae</taxon>
        <taxon>Zea</taxon>
    </lineage>
</organism>
<keyword evidence="6" id="KW-0539">Nucleus</keyword>
<dbReference type="InterPro" id="IPR036345">
    <property type="entry name" value="ExoRNase_PH_dom2_sf"/>
</dbReference>
<gene>
    <name evidence="10" type="ORF">ZEAMMB73_Zm00001d036997</name>
</gene>
<evidence type="ECO:0000259" key="9">
    <source>
        <dbReference type="Pfam" id="PF03725"/>
    </source>
</evidence>
<feature type="compositionally biased region" description="Acidic residues" evidence="7">
    <location>
        <begin position="258"/>
        <end position="269"/>
    </location>
</feature>
<dbReference type="AlphaFoldDB" id="A0A1D6LT60"/>
<evidence type="ECO:0000256" key="7">
    <source>
        <dbReference type="SAM" id="MobiDB-lite"/>
    </source>
</evidence>
<dbReference type="PaxDb" id="4577-GRMZM2G005216_P01"/>
<dbReference type="GO" id="GO:0003723">
    <property type="term" value="F:RNA binding"/>
    <property type="evidence" value="ECO:0007669"/>
    <property type="project" value="UniProtKB-KW"/>
</dbReference>
<proteinExistence type="inferred from homology"/>
<comment type="similarity">
    <text evidence="3">Belongs to the RNase PH family.</text>
</comment>
<evidence type="ECO:0000256" key="4">
    <source>
        <dbReference type="ARBA" id="ARBA00022490"/>
    </source>
</evidence>
<dbReference type="Pfam" id="PF01138">
    <property type="entry name" value="RNase_PH"/>
    <property type="match status" value="1"/>
</dbReference>
<evidence type="ECO:0000256" key="2">
    <source>
        <dbReference type="ARBA" id="ARBA00004496"/>
    </source>
</evidence>
<evidence type="ECO:0000259" key="8">
    <source>
        <dbReference type="Pfam" id="PF01138"/>
    </source>
</evidence>
<name>A0A1D6LT60_MAIZE</name>
<accession>A0A1D6LT60</accession>
<dbReference type="eggNOG" id="KOG1614">
    <property type="taxonomic scope" value="Eukaryota"/>
</dbReference>
<feature type="compositionally biased region" description="Acidic residues" evidence="7">
    <location>
        <begin position="234"/>
        <end position="245"/>
    </location>
</feature>
<sequence length="269" mass="28874">MADLSFEPGRPGESTIELGRVIDRGLRESRAVDMEFLCVVAGKHVWSVRVDLHILDNGGNLIDAANIVALAALSTFWRPECTVGGDDGQQVTVHDPEIDVRDLLPLTIHHMPIVVTFAYFGEGNIVVLDPTYKEEAVMGGRMTAIVNSNGDVCAIQKAGGEGPVSSVTMQCLRIASVKAAVITSKIKKAVSNPLRLMTRRGDGQGASGVITDVLRNTDDDAVDPHLERIKNQAGDEESDEEDEDFVADKDDSGSPTDDSGDEECTDVLS</sequence>
<dbReference type="STRING" id="4577.A0A1D6LT60"/>
<keyword evidence="5" id="KW-0694">RNA-binding</keyword>
<dbReference type="InterPro" id="IPR050590">
    <property type="entry name" value="Exosome_comp_Rrp42_subfam"/>
</dbReference>
<dbReference type="InterPro" id="IPR015847">
    <property type="entry name" value="ExoRNase_PH_dom2"/>
</dbReference>
<dbReference type="SUPFAM" id="SSF54211">
    <property type="entry name" value="Ribosomal protein S5 domain 2-like"/>
    <property type="match status" value="1"/>
</dbReference>
<evidence type="ECO:0000256" key="6">
    <source>
        <dbReference type="ARBA" id="ARBA00023242"/>
    </source>
</evidence>
<dbReference type="Gene3D" id="3.30.230.70">
    <property type="entry name" value="GHMP Kinase, N-terminal domain"/>
    <property type="match status" value="1"/>
</dbReference>
<dbReference type="GO" id="GO:0005634">
    <property type="term" value="C:nucleus"/>
    <property type="evidence" value="ECO:0007669"/>
    <property type="project" value="UniProtKB-SubCell"/>
</dbReference>
<dbReference type="InterPro" id="IPR020568">
    <property type="entry name" value="Ribosomal_Su5_D2-typ_SF"/>
</dbReference>
<feature type="region of interest" description="Disordered" evidence="7">
    <location>
        <begin position="207"/>
        <end position="269"/>
    </location>
</feature>
<keyword evidence="4" id="KW-0963">Cytoplasm</keyword>
<dbReference type="GO" id="GO:0000178">
    <property type="term" value="C:exosome (RNase complex)"/>
    <property type="evidence" value="ECO:0007669"/>
    <property type="project" value="InterPro"/>
</dbReference>
<dbReference type="InterPro" id="IPR001247">
    <property type="entry name" value="ExoRNase_PH_dom1"/>
</dbReference>
<dbReference type="Pfam" id="PF03725">
    <property type="entry name" value="RNase_PH_C"/>
    <property type="match status" value="1"/>
</dbReference>
<dbReference type="PANTHER" id="PTHR11097">
    <property type="entry name" value="EXOSOME COMPLEX EXONUCLEASE RIBOSOMAL RNA PROCESSING PROTEIN"/>
    <property type="match status" value="1"/>
</dbReference>
<reference evidence="10" key="1">
    <citation type="submission" date="2015-12" db="EMBL/GenBank/DDBJ databases">
        <title>Update maize B73 reference genome by single molecule sequencing technologies.</title>
        <authorList>
            <consortium name="Maize Genome Sequencing Project"/>
            <person name="Ware D."/>
        </authorList>
    </citation>
    <scope>NUCLEOTIDE SEQUENCE</scope>
    <source>
        <tissue evidence="10">Seedling</tissue>
    </source>
</reference>
<dbReference type="InParanoid" id="A0A1D6LT60"/>
<dbReference type="InterPro" id="IPR033100">
    <property type="entry name" value="Rrp45"/>
</dbReference>
<protein>
    <submittedName>
        <fullName evidence="10">Exosome complex component RRP45B</fullName>
    </submittedName>
</protein>
<dbReference type="InterPro" id="IPR027408">
    <property type="entry name" value="PNPase/RNase_PH_dom_sf"/>
</dbReference>
<dbReference type="GO" id="GO:0006396">
    <property type="term" value="P:RNA processing"/>
    <property type="evidence" value="ECO:0007669"/>
    <property type="project" value="InterPro"/>
</dbReference>